<protein>
    <submittedName>
        <fullName evidence="4">CBS domain-containing protein</fullName>
    </submittedName>
</protein>
<keyword evidence="1 2" id="KW-0129">CBS domain</keyword>
<dbReference type="SMART" id="SM00116">
    <property type="entry name" value="CBS"/>
    <property type="match status" value="2"/>
</dbReference>
<dbReference type="PANTHER" id="PTHR43080:SF2">
    <property type="entry name" value="CBS DOMAIN-CONTAINING PROTEIN"/>
    <property type="match status" value="1"/>
</dbReference>
<gene>
    <name evidence="4" type="ORF">SMD27_01425</name>
</gene>
<dbReference type="InterPro" id="IPR044725">
    <property type="entry name" value="CBSX3_CBS_dom"/>
</dbReference>
<evidence type="ECO:0000313" key="4">
    <source>
        <dbReference type="EMBL" id="MDY0881493.1"/>
    </source>
</evidence>
<sequence length="144" mass="15378">MMTVAHLLRGKPIRLVTIPSYETLTKATEILARERIGALIVTAPGGDLAGILSERDIVRAIARDGTAAVMAKVSDIMTADVVCCSPDDTVDAVMTLMTAKRFRHVPVKENGKLVGMISIGDVVKAKVEDAERESADLRAYIAGT</sequence>
<comment type="caution">
    <text evidence="4">The sequence shown here is derived from an EMBL/GenBank/DDBJ whole genome shotgun (WGS) entry which is preliminary data.</text>
</comment>
<proteinExistence type="predicted"/>
<dbReference type="RefSeq" id="WP_320506555.1">
    <property type="nucleotide sequence ID" value="NZ_JAXCLW010000001.1"/>
</dbReference>
<dbReference type="PANTHER" id="PTHR43080">
    <property type="entry name" value="CBS DOMAIN-CONTAINING PROTEIN CBSX3, MITOCHONDRIAL"/>
    <property type="match status" value="1"/>
</dbReference>
<dbReference type="EMBL" id="JAXCLW010000001">
    <property type="protein sequence ID" value="MDY0881493.1"/>
    <property type="molecule type" value="Genomic_DNA"/>
</dbReference>
<feature type="domain" description="CBS" evidence="3">
    <location>
        <begin position="77"/>
        <end position="134"/>
    </location>
</feature>
<feature type="domain" description="CBS" evidence="3">
    <location>
        <begin position="10"/>
        <end position="69"/>
    </location>
</feature>
<dbReference type="InterPro" id="IPR046342">
    <property type="entry name" value="CBS_dom_sf"/>
</dbReference>
<dbReference type="Proteomes" id="UP001279642">
    <property type="component" value="Unassembled WGS sequence"/>
</dbReference>
<evidence type="ECO:0000259" key="3">
    <source>
        <dbReference type="PROSITE" id="PS51371"/>
    </source>
</evidence>
<dbReference type="Gene3D" id="3.10.580.10">
    <property type="entry name" value="CBS-domain"/>
    <property type="match status" value="1"/>
</dbReference>
<evidence type="ECO:0000313" key="5">
    <source>
        <dbReference type="Proteomes" id="UP001279642"/>
    </source>
</evidence>
<keyword evidence="5" id="KW-1185">Reference proteome</keyword>
<dbReference type="PROSITE" id="PS51371">
    <property type="entry name" value="CBS"/>
    <property type="match status" value="2"/>
</dbReference>
<accession>A0ABU5E7H1</accession>
<evidence type="ECO:0000256" key="2">
    <source>
        <dbReference type="PROSITE-ProRule" id="PRU00703"/>
    </source>
</evidence>
<evidence type="ECO:0000256" key="1">
    <source>
        <dbReference type="ARBA" id="ARBA00023122"/>
    </source>
</evidence>
<organism evidence="4 5">
    <name type="scientific">Dongia soli</name>
    <dbReference type="NCBI Taxonomy" id="600628"/>
    <lineage>
        <taxon>Bacteria</taxon>
        <taxon>Pseudomonadati</taxon>
        <taxon>Pseudomonadota</taxon>
        <taxon>Alphaproteobacteria</taxon>
        <taxon>Rhodospirillales</taxon>
        <taxon>Dongiaceae</taxon>
        <taxon>Dongia</taxon>
    </lineage>
</organism>
<dbReference type="InterPro" id="IPR000644">
    <property type="entry name" value="CBS_dom"/>
</dbReference>
<reference evidence="4 5" key="1">
    <citation type="journal article" date="2016" name="Antonie Van Leeuwenhoek">
        <title>Dongia soli sp. nov., isolated from soil from Dokdo, Korea.</title>
        <authorList>
            <person name="Kim D.U."/>
            <person name="Lee H."/>
            <person name="Kim H."/>
            <person name="Kim S.G."/>
            <person name="Ka J.O."/>
        </authorList>
    </citation>
    <scope>NUCLEOTIDE SEQUENCE [LARGE SCALE GENOMIC DNA]</scope>
    <source>
        <strain evidence="4 5">D78</strain>
    </source>
</reference>
<dbReference type="CDD" id="cd04623">
    <property type="entry name" value="CBS_pair_bac_euk"/>
    <property type="match status" value="1"/>
</dbReference>
<dbReference type="InterPro" id="IPR051257">
    <property type="entry name" value="Diverse_CBS-Domain"/>
</dbReference>
<dbReference type="SUPFAM" id="SSF54631">
    <property type="entry name" value="CBS-domain pair"/>
    <property type="match status" value="1"/>
</dbReference>
<dbReference type="Pfam" id="PF00571">
    <property type="entry name" value="CBS"/>
    <property type="match status" value="2"/>
</dbReference>
<name>A0ABU5E7H1_9PROT</name>